<dbReference type="SUPFAM" id="SSF103481">
    <property type="entry name" value="Multidrug resistance efflux transporter EmrE"/>
    <property type="match status" value="2"/>
</dbReference>
<dbReference type="PANTHER" id="PTHR22911:SF6">
    <property type="entry name" value="SOLUTE CARRIER FAMILY 35 MEMBER G1"/>
    <property type="match status" value="1"/>
</dbReference>
<name>A0A1I3TAL4_9RHOB</name>
<keyword evidence="9" id="KW-1185">Reference proteome</keyword>
<dbReference type="Gene3D" id="1.10.3730.20">
    <property type="match status" value="1"/>
</dbReference>
<feature type="transmembrane region" description="Helical" evidence="6">
    <location>
        <begin position="232"/>
        <end position="250"/>
    </location>
</feature>
<evidence type="ECO:0000259" key="7">
    <source>
        <dbReference type="Pfam" id="PF00892"/>
    </source>
</evidence>
<dbReference type="PANTHER" id="PTHR22911">
    <property type="entry name" value="ACYL-MALONYL CONDENSING ENZYME-RELATED"/>
    <property type="match status" value="1"/>
</dbReference>
<organism evidence="8 9">
    <name type="scientific">Jannaschia pohangensis</name>
    <dbReference type="NCBI Taxonomy" id="390807"/>
    <lineage>
        <taxon>Bacteria</taxon>
        <taxon>Pseudomonadati</taxon>
        <taxon>Pseudomonadota</taxon>
        <taxon>Alphaproteobacteria</taxon>
        <taxon>Rhodobacterales</taxon>
        <taxon>Roseobacteraceae</taxon>
        <taxon>Jannaschia</taxon>
    </lineage>
</organism>
<evidence type="ECO:0000256" key="2">
    <source>
        <dbReference type="ARBA" id="ARBA00009853"/>
    </source>
</evidence>
<evidence type="ECO:0000256" key="1">
    <source>
        <dbReference type="ARBA" id="ARBA00004141"/>
    </source>
</evidence>
<proteinExistence type="inferred from homology"/>
<reference evidence="8 9" key="1">
    <citation type="submission" date="2016-10" db="EMBL/GenBank/DDBJ databases">
        <authorList>
            <person name="de Groot N.N."/>
        </authorList>
    </citation>
    <scope>NUCLEOTIDE SEQUENCE [LARGE SCALE GENOMIC DNA]</scope>
    <source>
        <strain evidence="8 9">DSM 19073</strain>
    </source>
</reference>
<keyword evidence="4 6" id="KW-1133">Transmembrane helix</keyword>
<dbReference type="EMBL" id="FORA01000005">
    <property type="protein sequence ID" value="SFJ66791.1"/>
    <property type="molecule type" value="Genomic_DNA"/>
</dbReference>
<feature type="transmembrane region" description="Helical" evidence="6">
    <location>
        <begin position="204"/>
        <end position="226"/>
    </location>
</feature>
<comment type="similarity">
    <text evidence="2">Belongs to the drug/metabolite transporter (DMT) superfamily. 10 TMS drug/metabolite exporter (DME) (TC 2.A.7.3) family.</text>
</comment>
<feature type="transmembrane region" description="Helical" evidence="6">
    <location>
        <begin position="262"/>
        <end position="281"/>
    </location>
</feature>
<protein>
    <submittedName>
        <fullName evidence="8">EamA domain-containing membrane protein RarD</fullName>
    </submittedName>
</protein>
<comment type="subcellular location">
    <subcellularLocation>
        <location evidence="1">Membrane</location>
        <topology evidence="1">Multi-pass membrane protein</topology>
    </subcellularLocation>
</comment>
<feature type="transmembrane region" description="Helical" evidence="6">
    <location>
        <begin position="91"/>
        <end position="112"/>
    </location>
</feature>
<dbReference type="InterPro" id="IPR000620">
    <property type="entry name" value="EamA_dom"/>
</dbReference>
<keyword evidence="3 6" id="KW-0812">Transmembrane</keyword>
<keyword evidence="5 6" id="KW-0472">Membrane</keyword>
<feature type="transmembrane region" description="Helical" evidence="6">
    <location>
        <begin position="287"/>
        <end position="307"/>
    </location>
</feature>
<dbReference type="Pfam" id="PF00892">
    <property type="entry name" value="EamA"/>
    <property type="match status" value="1"/>
</dbReference>
<evidence type="ECO:0000256" key="6">
    <source>
        <dbReference type="SAM" id="Phobius"/>
    </source>
</evidence>
<evidence type="ECO:0000256" key="4">
    <source>
        <dbReference type="ARBA" id="ARBA00022989"/>
    </source>
</evidence>
<evidence type="ECO:0000313" key="8">
    <source>
        <dbReference type="EMBL" id="SFJ66791.1"/>
    </source>
</evidence>
<sequence>MPKARAPRNVAAMTDAPATVPSGVRSAILLRLSAAGFATGLGFCIHGAAQQADTGQIVFLRAALSIPPLLLWAALTAPLADMRPKAPGKHLIRGLLGGLSMVLNFYALGQLPVTHAQALSYLAPVLSIPAAVILLGERLSVRTVLAVALGFAGMIAMLYTSVARPDWGVGQLTGMLAGIASAGIMALVRVHIKAMTVTETTVSIALSFAVIGACLGALGVLVTGWVPMTPTLWAWLGGAGLLGAATHITATEAVARAPVSTLAPFDYAGLVFAVILDFAIFAHLPGAWGWVGIALITTAGLMTALSGRPIGTGLRAR</sequence>
<dbReference type="Proteomes" id="UP000199110">
    <property type="component" value="Unassembled WGS sequence"/>
</dbReference>
<feature type="transmembrane region" description="Helical" evidence="6">
    <location>
        <begin position="28"/>
        <end position="49"/>
    </location>
</feature>
<evidence type="ECO:0000313" key="9">
    <source>
        <dbReference type="Proteomes" id="UP000199110"/>
    </source>
</evidence>
<accession>A0A1I3TAL4</accession>
<dbReference type="InterPro" id="IPR037185">
    <property type="entry name" value="EmrE-like"/>
</dbReference>
<dbReference type="AlphaFoldDB" id="A0A1I3TAL4"/>
<feature type="transmembrane region" description="Helical" evidence="6">
    <location>
        <begin position="143"/>
        <end position="162"/>
    </location>
</feature>
<evidence type="ECO:0000256" key="3">
    <source>
        <dbReference type="ARBA" id="ARBA00022692"/>
    </source>
</evidence>
<evidence type="ECO:0000256" key="5">
    <source>
        <dbReference type="ARBA" id="ARBA00023136"/>
    </source>
</evidence>
<feature type="transmembrane region" description="Helical" evidence="6">
    <location>
        <begin position="174"/>
        <end position="192"/>
    </location>
</feature>
<feature type="domain" description="EamA" evidence="7">
    <location>
        <begin position="26"/>
        <end position="158"/>
    </location>
</feature>
<dbReference type="STRING" id="390807.SAMN04488095_3322"/>
<dbReference type="GO" id="GO:0016020">
    <property type="term" value="C:membrane"/>
    <property type="evidence" value="ECO:0007669"/>
    <property type="project" value="UniProtKB-SubCell"/>
</dbReference>
<gene>
    <name evidence="8" type="ORF">SAMN04488095_3322</name>
</gene>
<feature type="transmembrane region" description="Helical" evidence="6">
    <location>
        <begin position="118"/>
        <end position="136"/>
    </location>
</feature>
<feature type="transmembrane region" description="Helical" evidence="6">
    <location>
        <begin position="55"/>
        <end position="79"/>
    </location>
</feature>